<comment type="caution">
    <text evidence="2">The sequence shown here is derived from an EMBL/GenBank/DDBJ whole genome shotgun (WGS) entry which is preliminary data.</text>
</comment>
<organism evidence="2 3">
    <name type="scientific">Fusarium phyllophilum</name>
    <dbReference type="NCBI Taxonomy" id="47803"/>
    <lineage>
        <taxon>Eukaryota</taxon>
        <taxon>Fungi</taxon>
        <taxon>Dikarya</taxon>
        <taxon>Ascomycota</taxon>
        <taxon>Pezizomycotina</taxon>
        <taxon>Sordariomycetes</taxon>
        <taxon>Hypocreomycetidae</taxon>
        <taxon>Hypocreales</taxon>
        <taxon>Nectriaceae</taxon>
        <taxon>Fusarium</taxon>
        <taxon>Fusarium fujikuroi species complex</taxon>
    </lineage>
</organism>
<protein>
    <submittedName>
        <fullName evidence="2">Uncharacterized protein</fullName>
    </submittedName>
</protein>
<keyword evidence="1" id="KW-0472">Membrane</keyword>
<evidence type="ECO:0000313" key="2">
    <source>
        <dbReference type="EMBL" id="KAF5533875.1"/>
    </source>
</evidence>
<proteinExistence type="predicted"/>
<reference evidence="2 3" key="1">
    <citation type="submission" date="2020-05" db="EMBL/GenBank/DDBJ databases">
        <title>Identification and distribution of gene clusters putatively required for synthesis of sphingolipid metabolism inhibitors in phylogenetically diverse species of the filamentous fungus Fusarium.</title>
        <authorList>
            <person name="Kim H.-S."/>
            <person name="Busman M."/>
            <person name="Brown D.W."/>
            <person name="Divon H."/>
            <person name="Uhlig S."/>
            <person name="Proctor R.H."/>
        </authorList>
    </citation>
    <scope>NUCLEOTIDE SEQUENCE [LARGE SCALE GENOMIC DNA]</scope>
    <source>
        <strain evidence="2 3">NRRL 13617</strain>
    </source>
</reference>
<keyword evidence="1" id="KW-0812">Transmembrane</keyword>
<name>A0A8H5MN59_9HYPO</name>
<dbReference type="Proteomes" id="UP000582016">
    <property type="component" value="Unassembled WGS sequence"/>
</dbReference>
<keyword evidence="3" id="KW-1185">Reference proteome</keyword>
<gene>
    <name evidence="2" type="ORF">FPHYL_13542</name>
</gene>
<sequence length="90" mass="9831">MESSDQNCQGTPISLGFAATSPRPDFSFGTIFTHGFPSSGTPPSNEQLGLFHFSVIIIIIICYFGSAFLTRVKPTNTITIIGNYNRVDNR</sequence>
<feature type="transmembrane region" description="Helical" evidence="1">
    <location>
        <begin position="50"/>
        <end position="69"/>
    </location>
</feature>
<keyword evidence="1" id="KW-1133">Transmembrane helix</keyword>
<evidence type="ECO:0000256" key="1">
    <source>
        <dbReference type="SAM" id="Phobius"/>
    </source>
</evidence>
<evidence type="ECO:0000313" key="3">
    <source>
        <dbReference type="Proteomes" id="UP000582016"/>
    </source>
</evidence>
<dbReference type="OrthoDB" id="10303071at2759"/>
<dbReference type="EMBL" id="JAAOAQ010000821">
    <property type="protein sequence ID" value="KAF5533875.1"/>
    <property type="molecule type" value="Genomic_DNA"/>
</dbReference>
<dbReference type="AlphaFoldDB" id="A0A8H5MN59"/>
<accession>A0A8H5MN59</accession>